<dbReference type="GO" id="GO:0051287">
    <property type="term" value="F:NAD binding"/>
    <property type="evidence" value="ECO:0007669"/>
    <property type="project" value="InterPro"/>
</dbReference>
<dbReference type="SUPFAM" id="SSF53659">
    <property type="entry name" value="Isocitrate/Isopropylmalate dehydrogenase-like"/>
    <property type="match status" value="1"/>
</dbReference>
<organism evidence="4 5">
    <name type="scientific">Pelagicoccus albus</name>
    <dbReference type="NCBI Taxonomy" id="415222"/>
    <lineage>
        <taxon>Bacteria</taxon>
        <taxon>Pseudomonadati</taxon>
        <taxon>Verrucomicrobiota</taxon>
        <taxon>Opitutia</taxon>
        <taxon>Puniceicoccales</taxon>
        <taxon>Pelagicoccaceae</taxon>
        <taxon>Pelagicoccus</taxon>
    </lineage>
</organism>
<dbReference type="Pfam" id="PF04166">
    <property type="entry name" value="PdxA"/>
    <property type="match status" value="1"/>
</dbReference>
<gene>
    <name evidence="4" type="primary">pdxA</name>
    <name evidence="4" type="ORF">H5P27_18470</name>
</gene>
<keyword evidence="1" id="KW-0479">Metal-binding</keyword>
<dbReference type="NCBIfam" id="TIGR00557">
    <property type="entry name" value="pdxA"/>
    <property type="match status" value="1"/>
</dbReference>
<sequence length="335" mass="35972">MNTLSKPILAITMGDAAGTGPEIIGKAFVEEKLSELCNPVIIGDFAVLQQALGYTKAPISLRSISSISEAKFEEGTLDVLDQKNIDLNKLRLGAVDPMCGQAAYEYVKVATELNLAGEVQGIVTCALNKEAMNKAGHHYDGHTGLLAELCERPGATMMLAAEKLRVSHVSTHVPLIEAIHRVRPERILKVVELTDEAIRRIGVEKPHIAVAGLNPHAGENGLFGDEEIKFITPAIREANKRGFHVSGPYPGDTVFFRANQGEFDATIAMYHDQGHVAAKMLGIWKGVNVTLGLPIIRTSVEHGTNFDLAGTGKSDPRSLIEAIKLAAQMSAGAVK</sequence>
<dbReference type="GO" id="GO:0050570">
    <property type="term" value="F:4-hydroxythreonine-4-phosphate dehydrogenase activity"/>
    <property type="evidence" value="ECO:0007669"/>
    <property type="project" value="UniProtKB-EC"/>
</dbReference>
<reference evidence="4 5" key="1">
    <citation type="submission" date="2020-07" db="EMBL/GenBank/DDBJ databases">
        <authorList>
            <person name="Feng X."/>
        </authorList>
    </citation>
    <scope>NUCLEOTIDE SEQUENCE [LARGE SCALE GENOMIC DNA]</scope>
    <source>
        <strain evidence="4 5">JCM23202</strain>
    </source>
</reference>
<dbReference type="InterPro" id="IPR005255">
    <property type="entry name" value="PdxA_fam"/>
</dbReference>
<name>A0A7X1E9N4_9BACT</name>
<dbReference type="AlphaFoldDB" id="A0A7X1E9N4"/>
<dbReference type="EC" id="1.1.1.262" evidence="4"/>
<evidence type="ECO:0000313" key="5">
    <source>
        <dbReference type="Proteomes" id="UP000526501"/>
    </source>
</evidence>
<keyword evidence="2 4" id="KW-0560">Oxidoreductase</keyword>
<evidence type="ECO:0000256" key="2">
    <source>
        <dbReference type="ARBA" id="ARBA00023002"/>
    </source>
</evidence>
<dbReference type="Gene3D" id="3.40.718.10">
    <property type="entry name" value="Isopropylmalate Dehydrogenase"/>
    <property type="match status" value="1"/>
</dbReference>
<protein>
    <submittedName>
        <fullName evidence="4">4-hydroxythreonine-4-phosphate dehydrogenase PdxA</fullName>
        <ecNumber evidence="4">1.1.1.262</ecNumber>
    </submittedName>
</protein>
<keyword evidence="3" id="KW-0520">NAD</keyword>
<dbReference type="RefSeq" id="WP_185661900.1">
    <property type="nucleotide sequence ID" value="NZ_CAWPOO010000013.1"/>
</dbReference>
<dbReference type="PANTHER" id="PTHR30004:SF6">
    <property type="entry name" value="D-THREONATE 4-PHOSPHATE DEHYDROGENASE"/>
    <property type="match status" value="1"/>
</dbReference>
<accession>A0A7X1E9N4</accession>
<dbReference type="Proteomes" id="UP000526501">
    <property type="component" value="Unassembled WGS sequence"/>
</dbReference>
<comment type="caution">
    <text evidence="4">The sequence shown here is derived from an EMBL/GenBank/DDBJ whole genome shotgun (WGS) entry which is preliminary data.</text>
</comment>
<evidence type="ECO:0000256" key="1">
    <source>
        <dbReference type="ARBA" id="ARBA00022723"/>
    </source>
</evidence>
<dbReference type="PANTHER" id="PTHR30004">
    <property type="entry name" value="4-HYDROXYTHREONINE-4-PHOSPHATE DEHYDROGENASE"/>
    <property type="match status" value="1"/>
</dbReference>
<dbReference type="GO" id="GO:0046872">
    <property type="term" value="F:metal ion binding"/>
    <property type="evidence" value="ECO:0007669"/>
    <property type="project" value="UniProtKB-KW"/>
</dbReference>
<proteinExistence type="predicted"/>
<evidence type="ECO:0000256" key="3">
    <source>
        <dbReference type="ARBA" id="ARBA00023027"/>
    </source>
</evidence>
<keyword evidence="5" id="KW-1185">Reference proteome</keyword>
<evidence type="ECO:0000313" key="4">
    <source>
        <dbReference type="EMBL" id="MBC2608045.1"/>
    </source>
</evidence>
<dbReference type="EMBL" id="JACHVC010000013">
    <property type="protein sequence ID" value="MBC2608045.1"/>
    <property type="molecule type" value="Genomic_DNA"/>
</dbReference>